<organism evidence="2 3">
    <name type="scientific">Pristionchus fissidentatus</name>
    <dbReference type="NCBI Taxonomy" id="1538716"/>
    <lineage>
        <taxon>Eukaryota</taxon>
        <taxon>Metazoa</taxon>
        <taxon>Ecdysozoa</taxon>
        <taxon>Nematoda</taxon>
        <taxon>Chromadorea</taxon>
        <taxon>Rhabditida</taxon>
        <taxon>Rhabditina</taxon>
        <taxon>Diplogasteromorpha</taxon>
        <taxon>Diplogasteroidea</taxon>
        <taxon>Neodiplogasteridae</taxon>
        <taxon>Pristionchus</taxon>
    </lineage>
</organism>
<dbReference type="Proteomes" id="UP001432322">
    <property type="component" value="Unassembled WGS sequence"/>
</dbReference>
<gene>
    <name evidence="2" type="ORF">PFISCL1PPCAC_28287</name>
</gene>
<evidence type="ECO:0008006" key="4">
    <source>
        <dbReference type="Google" id="ProtNLM"/>
    </source>
</evidence>
<accession>A0AAV5X1W5</accession>
<evidence type="ECO:0000313" key="2">
    <source>
        <dbReference type="EMBL" id="GMT36990.1"/>
    </source>
</evidence>
<dbReference type="EMBL" id="BTSY01000007">
    <property type="protein sequence ID" value="GMT36990.1"/>
    <property type="molecule type" value="Genomic_DNA"/>
</dbReference>
<comment type="caution">
    <text evidence="2">The sequence shown here is derived from an EMBL/GenBank/DDBJ whole genome shotgun (WGS) entry which is preliminary data.</text>
</comment>
<reference evidence="2" key="1">
    <citation type="submission" date="2023-10" db="EMBL/GenBank/DDBJ databases">
        <title>Genome assembly of Pristionchus species.</title>
        <authorList>
            <person name="Yoshida K."/>
            <person name="Sommer R.J."/>
        </authorList>
    </citation>
    <scope>NUCLEOTIDE SEQUENCE</scope>
    <source>
        <strain evidence="2">RS5133</strain>
    </source>
</reference>
<protein>
    <recommendedName>
        <fullName evidence="4">G protein-coupled receptor</fullName>
    </recommendedName>
</protein>
<feature type="non-terminal residue" evidence="2">
    <location>
        <position position="102"/>
    </location>
</feature>
<sequence length="102" mass="11951">MISISDYVEAWHAFIPMFFFMALAPLIEAYFTLLIIIDWIWSLEGLPDSLPSINLTAWIIRLPHVGVSILFAMRLVEGYRRAKEQKIEDACKLFRIYRDTDI</sequence>
<keyword evidence="1" id="KW-0812">Transmembrane</keyword>
<feature type="transmembrane region" description="Helical" evidence="1">
    <location>
        <begin position="57"/>
        <end position="76"/>
    </location>
</feature>
<keyword evidence="1" id="KW-0472">Membrane</keyword>
<keyword evidence="3" id="KW-1185">Reference proteome</keyword>
<keyword evidence="1" id="KW-1133">Transmembrane helix</keyword>
<dbReference type="AlphaFoldDB" id="A0AAV5X1W5"/>
<evidence type="ECO:0000256" key="1">
    <source>
        <dbReference type="SAM" id="Phobius"/>
    </source>
</evidence>
<feature type="transmembrane region" description="Helical" evidence="1">
    <location>
        <begin position="12"/>
        <end position="37"/>
    </location>
</feature>
<name>A0AAV5X1W5_9BILA</name>
<evidence type="ECO:0000313" key="3">
    <source>
        <dbReference type="Proteomes" id="UP001432322"/>
    </source>
</evidence>
<proteinExistence type="predicted"/>